<feature type="non-terminal residue" evidence="1">
    <location>
        <position position="116"/>
    </location>
</feature>
<evidence type="ECO:0000313" key="2">
    <source>
        <dbReference type="Proteomes" id="UP000054653"/>
    </source>
</evidence>
<dbReference type="PANTHER" id="PTHR47331:SF1">
    <property type="entry name" value="GAG-LIKE PROTEIN"/>
    <property type="match status" value="1"/>
</dbReference>
<dbReference type="OMA" id="PEREHYL"/>
<evidence type="ECO:0000313" key="1">
    <source>
        <dbReference type="EMBL" id="KRY06987.1"/>
    </source>
</evidence>
<reference evidence="1 2" key="1">
    <citation type="submission" date="2015-01" db="EMBL/GenBank/DDBJ databases">
        <title>Evolution of Trichinella species and genotypes.</title>
        <authorList>
            <person name="Korhonen P.K."/>
            <person name="Edoardo P."/>
            <person name="Giuseppe L.R."/>
            <person name="Gasser R.B."/>
        </authorList>
    </citation>
    <scope>NUCLEOTIDE SEQUENCE [LARGE SCALE GENOMIC DNA]</scope>
    <source>
        <strain evidence="1">ISS120</strain>
    </source>
</reference>
<dbReference type="STRING" id="45882.A0A0V0Z3J6"/>
<organism evidence="1 2">
    <name type="scientific">Trichinella britovi</name>
    <name type="common">Parasitic roundworm</name>
    <dbReference type="NCBI Taxonomy" id="45882"/>
    <lineage>
        <taxon>Eukaryota</taxon>
        <taxon>Metazoa</taxon>
        <taxon>Ecdysozoa</taxon>
        <taxon>Nematoda</taxon>
        <taxon>Enoplea</taxon>
        <taxon>Dorylaimia</taxon>
        <taxon>Trichinellida</taxon>
        <taxon>Trichinellidae</taxon>
        <taxon>Trichinella</taxon>
    </lineage>
</organism>
<sequence>LRRFWELEAIGIATDNQTAPPDQEALQRFEEGLSFDGERYEVHLPWVPSRPSLPNNFPQARRRLLAVERRLARREEEKREYAATMRQYVENGWAERAPEIGPEGRTWYLPHHAVYQ</sequence>
<dbReference type="EMBL" id="JYDI01004259">
    <property type="protein sequence ID" value="KRY06987.1"/>
    <property type="molecule type" value="Genomic_DNA"/>
</dbReference>
<protein>
    <recommendedName>
        <fullName evidence="3">Retrovirus-related Pol polyprotein from transposon</fullName>
    </recommendedName>
</protein>
<dbReference type="Proteomes" id="UP000054653">
    <property type="component" value="Unassembled WGS sequence"/>
</dbReference>
<name>A0A0V0Z3J6_TRIBR</name>
<dbReference type="AlphaFoldDB" id="A0A0V0Z3J6"/>
<evidence type="ECO:0008006" key="3">
    <source>
        <dbReference type="Google" id="ProtNLM"/>
    </source>
</evidence>
<dbReference type="PANTHER" id="PTHR47331">
    <property type="entry name" value="PHD-TYPE DOMAIN-CONTAINING PROTEIN"/>
    <property type="match status" value="1"/>
</dbReference>
<keyword evidence="2" id="KW-1185">Reference proteome</keyword>
<comment type="caution">
    <text evidence="1">The sequence shown here is derived from an EMBL/GenBank/DDBJ whole genome shotgun (WGS) entry which is preliminary data.</text>
</comment>
<accession>A0A0V0Z3J6</accession>
<proteinExistence type="predicted"/>
<feature type="non-terminal residue" evidence="1">
    <location>
        <position position="1"/>
    </location>
</feature>
<gene>
    <name evidence="1" type="ORF">T03_2121</name>
</gene>